<keyword evidence="12" id="KW-0812">Transmembrane</keyword>
<comment type="PTM">
    <text evidence="11">Is synthesized initially as an inactive proenzyme. Formation of the active enzyme involves a self-maturation process in which the active site pyruvoyl group is generated from an internal serine residue via an autocatalytic post-translational modification. Two non-identical subunits are generated from the proenzyme in this reaction, and the pyruvate is formed at the N-terminus of the alpha chain, which is derived from the carboxyl end of the proenzyme. The post-translation cleavage follows an unusual pathway, termed non-hydrolytic serinolysis, in which the side chain hydroxyl group of the serine supplies its oxygen atom to form the C-terminus of the beta chain, while the remainder of the serine residue undergoes an oxidative deamination to produce ammonia and the pyruvoyl prosthetic group on the alpha chain.</text>
</comment>
<feature type="active site" description="Schiff-base intermediate with substrate; via pyruvic acid" evidence="11">
    <location>
        <position position="177"/>
    </location>
</feature>
<sequence length="213" mass="23157">MRLHRAGIPYLAWTALAALGSFLFGYPWLSAVFLVLMLGFAAFFRHPERHSASPPEVVVSPADGRVVAVGECPEWVKSKGLAQSVAIFMSPANVHVNRAPAAGNVVEAYWRKGKKWPAYRPKASELNEHAFVLLQTAFGPVAYRQIAGALARRVVCEVTPGMQLERGQPVGIIKFSSRVELYLPAHARILVKVGDRTRAGETPVASFGEGPQA</sequence>
<evidence type="ECO:0000256" key="7">
    <source>
        <dbReference type="ARBA" id="ARBA00023209"/>
    </source>
</evidence>
<comment type="catalytic activity">
    <reaction evidence="11">
        <text>a 1,2-diacyl-sn-glycero-3-phospho-L-serine + H(+) = a 1,2-diacyl-sn-glycero-3-phosphoethanolamine + CO2</text>
        <dbReference type="Rhea" id="RHEA:20828"/>
        <dbReference type="ChEBI" id="CHEBI:15378"/>
        <dbReference type="ChEBI" id="CHEBI:16526"/>
        <dbReference type="ChEBI" id="CHEBI:57262"/>
        <dbReference type="ChEBI" id="CHEBI:64612"/>
        <dbReference type="EC" id="4.1.1.65"/>
    </reaction>
</comment>
<evidence type="ECO:0000256" key="5">
    <source>
        <dbReference type="ARBA" id="ARBA00023136"/>
    </source>
</evidence>
<keyword evidence="9 11" id="KW-1208">Phospholipid metabolism</keyword>
<dbReference type="PANTHER" id="PTHR35809:SF1">
    <property type="entry name" value="ARCHAETIDYLSERINE DECARBOXYLASE PROENZYME-RELATED"/>
    <property type="match status" value="1"/>
</dbReference>
<dbReference type="PANTHER" id="PTHR35809">
    <property type="entry name" value="ARCHAETIDYLSERINE DECARBOXYLASE PROENZYME-RELATED"/>
    <property type="match status" value="1"/>
</dbReference>
<evidence type="ECO:0000256" key="11">
    <source>
        <dbReference type="HAMAP-Rule" id="MF_00664"/>
    </source>
</evidence>
<comment type="similarity">
    <text evidence="11">Belongs to the phosphatidylserine decarboxylase family. PSD-A subfamily.</text>
</comment>
<comment type="function">
    <text evidence="11">Catalyzes the formation of phosphatidylethanolamine (PtdEtn) from phosphatidylserine (PtdSer).</text>
</comment>
<dbReference type="InterPro" id="IPR033175">
    <property type="entry name" value="PSD-A"/>
</dbReference>
<feature type="chain" id="PRO_5023561862" description="Phosphatidylserine decarboxylase beta chain" evidence="11">
    <location>
        <begin position="1"/>
        <end position="176"/>
    </location>
</feature>
<keyword evidence="5 11" id="KW-0472">Membrane</keyword>
<evidence type="ECO:0000256" key="3">
    <source>
        <dbReference type="ARBA" id="ARBA00022793"/>
    </source>
</evidence>
<gene>
    <name evidence="11" type="primary">psd</name>
    <name evidence="13" type="ORF">EG19_05630</name>
</gene>
<reference evidence="13 14" key="1">
    <citation type="submission" date="2014-04" db="EMBL/GenBank/DDBJ databases">
        <title>The Genome Sequence of Thermoanaerobaculum aquaticum MP-01, The First Cultivated Group 23 Acidobacterium.</title>
        <authorList>
            <person name="Stamps B.W."/>
            <person name="Losey N.A."/>
            <person name="Lawson P.A."/>
            <person name="Stevenson B.S."/>
        </authorList>
    </citation>
    <scope>NUCLEOTIDE SEQUENCE [LARGE SCALE GENOMIC DNA]</scope>
    <source>
        <strain evidence="13 14">MP-01</strain>
    </source>
</reference>
<feature type="modified residue" description="Pyruvic acid (Ser); by autocatalysis" evidence="11">
    <location>
        <position position="177"/>
    </location>
</feature>
<dbReference type="AlphaFoldDB" id="A0A062XYT8"/>
<feature type="chain" id="PRO_5023561861" description="Phosphatidylserine decarboxylase alpha chain" evidence="11">
    <location>
        <begin position="177"/>
        <end position="213"/>
    </location>
</feature>
<keyword evidence="10 11" id="KW-0670">Pyruvate</keyword>
<evidence type="ECO:0000256" key="8">
    <source>
        <dbReference type="ARBA" id="ARBA00023239"/>
    </source>
</evidence>
<comment type="pathway">
    <text evidence="11">Phospholipid metabolism; phosphatidylethanolamine biosynthesis; phosphatidylethanolamine from CDP-diacylglycerol: step 2/2.</text>
</comment>
<evidence type="ECO:0000313" key="14">
    <source>
        <dbReference type="Proteomes" id="UP000027284"/>
    </source>
</evidence>
<dbReference type="GO" id="GO:0004609">
    <property type="term" value="F:phosphatidylserine decarboxylase activity"/>
    <property type="evidence" value="ECO:0007669"/>
    <property type="project" value="UniProtKB-UniRule"/>
</dbReference>
<dbReference type="EMBL" id="JMFG01000020">
    <property type="protein sequence ID" value="KDA53680.1"/>
    <property type="molecule type" value="Genomic_DNA"/>
</dbReference>
<proteinExistence type="inferred from homology"/>
<dbReference type="InterPro" id="IPR003817">
    <property type="entry name" value="PS_Dcarbxylase"/>
</dbReference>
<keyword evidence="4 11" id="KW-0443">Lipid metabolism</keyword>
<organism evidence="13 14">
    <name type="scientific">Thermoanaerobaculum aquaticum</name>
    <dbReference type="NCBI Taxonomy" id="1312852"/>
    <lineage>
        <taxon>Bacteria</taxon>
        <taxon>Pseudomonadati</taxon>
        <taxon>Acidobacteriota</taxon>
        <taxon>Thermoanaerobaculia</taxon>
        <taxon>Thermoanaerobaculales</taxon>
        <taxon>Thermoanaerobaculaceae</taxon>
        <taxon>Thermoanaerobaculum</taxon>
    </lineage>
</organism>
<evidence type="ECO:0000256" key="6">
    <source>
        <dbReference type="ARBA" id="ARBA00023145"/>
    </source>
</evidence>
<evidence type="ECO:0000313" key="13">
    <source>
        <dbReference type="EMBL" id="KDA53680.1"/>
    </source>
</evidence>
<accession>A0A062XYT8</accession>
<dbReference type="UniPathway" id="UPA00558">
    <property type="reaction ID" value="UER00616"/>
</dbReference>
<evidence type="ECO:0000256" key="1">
    <source>
        <dbReference type="ARBA" id="ARBA00022475"/>
    </source>
</evidence>
<comment type="cofactor">
    <cofactor evidence="11">
        <name>pyruvate</name>
        <dbReference type="ChEBI" id="CHEBI:15361"/>
    </cofactor>
    <text evidence="11">Binds 1 pyruvoyl group covalently per subunit.</text>
</comment>
<keyword evidence="8 11" id="KW-0456">Lyase</keyword>
<dbReference type="Pfam" id="PF02666">
    <property type="entry name" value="PS_Dcarbxylase"/>
    <property type="match status" value="1"/>
</dbReference>
<keyword evidence="2 11" id="KW-0444">Lipid biosynthesis</keyword>
<feature type="transmembrane region" description="Helical" evidence="12">
    <location>
        <begin position="12"/>
        <end position="44"/>
    </location>
</feature>
<evidence type="ECO:0000256" key="4">
    <source>
        <dbReference type="ARBA" id="ARBA00023098"/>
    </source>
</evidence>
<evidence type="ECO:0000256" key="10">
    <source>
        <dbReference type="ARBA" id="ARBA00023317"/>
    </source>
</evidence>
<comment type="subunit">
    <text evidence="11">Heterodimer of a large membrane-associated beta subunit and a small pyruvoyl-containing alpha subunit.</text>
</comment>
<keyword evidence="14" id="KW-1185">Reference proteome</keyword>
<evidence type="ECO:0000256" key="12">
    <source>
        <dbReference type="SAM" id="Phobius"/>
    </source>
</evidence>
<dbReference type="EC" id="4.1.1.65" evidence="11"/>
<comment type="subcellular location">
    <subcellularLocation>
        <location evidence="11">Cell membrane</location>
        <topology evidence="11">Peripheral membrane protein</topology>
    </subcellularLocation>
</comment>
<comment type="caution">
    <text evidence="13">The sequence shown here is derived from an EMBL/GenBank/DDBJ whole genome shotgun (WGS) entry which is preliminary data.</text>
</comment>
<protein>
    <recommendedName>
        <fullName evidence="11">Phosphatidylserine decarboxylase proenzyme</fullName>
        <ecNumber evidence="11">4.1.1.65</ecNumber>
    </recommendedName>
    <component>
        <recommendedName>
            <fullName evidence="11">Phosphatidylserine decarboxylase alpha chain</fullName>
        </recommendedName>
    </component>
    <component>
        <recommendedName>
            <fullName evidence="11">Phosphatidylserine decarboxylase beta chain</fullName>
        </recommendedName>
    </component>
</protein>
<keyword evidence="12" id="KW-1133">Transmembrane helix</keyword>
<keyword evidence="3 11" id="KW-0210">Decarboxylase</keyword>
<evidence type="ECO:0000256" key="9">
    <source>
        <dbReference type="ARBA" id="ARBA00023264"/>
    </source>
</evidence>
<keyword evidence="1 11" id="KW-1003">Cell membrane</keyword>
<dbReference type="GO" id="GO:0005886">
    <property type="term" value="C:plasma membrane"/>
    <property type="evidence" value="ECO:0007669"/>
    <property type="project" value="UniProtKB-SubCell"/>
</dbReference>
<keyword evidence="6 11" id="KW-0865">Zymogen</keyword>
<dbReference type="HAMAP" id="MF_00664">
    <property type="entry name" value="PS_decarb_PSD_A"/>
    <property type="match status" value="1"/>
</dbReference>
<evidence type="ECO:0000256" key="2">
    <source>
        <dbReference type="ARBA" id="ARBA00022516"/>
    </source>
</evidence>
<dbReference type="STRING" id="1312852.EG19_05630"/>
<comment type="caution">
    <text evidence="11">Lacks conserved residue(s) required for the propagation of feature annotation.</text>
</comment>
<dbReference type="Proteomes" id="UP000027284">
    <property type="component" value="Unassembled WGS sequence"/>
</dbReference>
<keyword evidence="7 11" id="KW-0594">Phospholipid biosynthesis</keyword>
<name>A0A062XYT8_9BACT</name>
<dbReference type="GO" id="GO:0006646">
    <property type="term" value="P:phosphatidylethanolamine biosynthetic process"/>
    <property type="evidence" value="ECO:0007669"/>
    <property type="project" value="UniProtKB-UniRule"/>
</dbReference>